<evidence type="ECO:0000259" key="2">
    <source>
        <dbReference type="PROSITE" id="PS50144"/>
    </source>
</evidence>
<dbReference type="InterPro" id="IPR002083">
    <property type="entry name" value="MATH/TRAF_dom"/>
</dbReference>
<dbReference type="InterPro" id="IPR008974">
    <property type="entry name" value="TRAF-like"/>
</dbReference>
<sequence length="402" mass="46511">MNSKIEGCVFLWKIENFSSAWHRIGEKIESPIFTLEAIERTQWRLLLYPKGKPVANNIAYFLKREENGEGSESIEINYEFSFLTEDGTILQPSVVSKDSFERGQAKGTCQFKMREEIFYSKCLLHDILTAYCRMWISGSRNTGSVKIFANTIINVDKLSFIWNIEHFSKMGTSQRKAFGIQSALGDVMVILELYLTGNCCDELINISIKSYNTKVRYFRLNSFLLDTTGNRMNCGQLDFRVSDLLQDGKLVLAKKRDLISKKEKFLPNDILSLNCECEFPTDFIFERIARTENGIIYSKFSNETRVEERLSDPSIGLIEALRSMYSDGLFCDTELRTSTHTFSVHKSILSTRSPVFKEKFRNDMKEKTMEHVDITDMETNTMHRMLLYIYIDILEDLSLVSE</sequence>
<dbReference type="PROSITE" id="PS50144">
    <property type="entry name" value="MATH"/>
    <property type="match status" value="1"/>
</dbReference>
<reference evidence="3" key="1">
    <citation type="submission" date="2020-07" db="EMBL/GenBank/DDBJ databases">
        <title>Multicomponent nature underlies the extraordinary mechanical properties of spider dragline silk.</title>
        <authorList>
            <person name="Kono N."/>
            <person name="Nakamura H."/>
            <person name="Mori M."/>
            <person name="Yoshida Y."/>
            <person name="Ohtoshi R."/>
            <person name="Malay A.D."/>
            <person name="Moran D.A.P."/>
            <person name="Tomita M."/>
            <person name="Numata K."/>
            <person name="Arakawa K."/>
        </authorList>
    </citation>
    <scope>NUCLEOTIDE SEQUENCE</scope>
</reference>
<dbReference type="PANTHER" id="PTHR46672">
    <property type="entry name" value="OS08G0495500 PROTEIN-RELATED"/>
    <property type="match status" value="1"/>
</dbReference>
<feature type="domain" description="MATH" evidence="2">
    <location>
        <begin position="7"/>
        <end position="134"/>
    </location>
</feature>
<accession>A0A8X6FXT5</accession>
<dbReference type="PROSITE" id="PS50097">
    <property type="entry name" value="BTB"/>
    <property type="match status" value="1"/>
</dbReference>
<feature type="domain" description="BTB" evidence="1">
    <location>
        <begin position="331"/>
        <end position="390"/>
    </location>
</feature>
<dbReference type="InterPro" id="IPR011333">
    <property type="entry name" value="SKP1/BTB/POZ_sf"/>
</dbReference>
<name>A0A8X6FXT5_TRICU</name>
<dbReference type="PANTHER" id="PTHR46672:SF1">
    <property type="entry name" value="OS08G0103600 PROTEIN"/>
    <property type="match status" value="1"/>
</dbReference>
<dbReference type="Pfam" id="PF22486">
    <property type="entry name" value="MATH_2"/>
    <property type="match status" value="1"/>
</dbReference>
<dbReference type="AlphaFoldDB" id="A0A8X6FXT5"/>
<keyword evidence="4" id="KW-1185">Reference proteome</keyword>
<dbReference type="Proteomes" id="UP000887116">
    <property type="component" value="Unassembled WGS sequence"/>
</dbReference>
<comment type="caution">
    <text evidence="3">The sequence shown here is derived from an EMBL/GenBank/DDBJ whole genome shotgun (WGS) entry which is preliminary data.</text>
</comment>
<gene>
    <name evidence="3" type="ORF">TNCT_134711</name>
</gene>
<evidence type="ECO:0000313" key="3">
    <source>
        <dbReference type="EMBL" id="GFQ91702.1"/>
    </source>
</evidence>
<dbReference type="Gene3D" id="2.60.210.10">
    <property type="entry name" value="Apoptosis, Tumor Necrosis Factor Receptor Associated Protein 2, Chain A"/>
    <property type="match status" value="1"/>
</dbReference>
<dbReference type="InterPro" id="IPR044714">
    <property type="entry name" value="AtSIBP1-like"/>
</dbReference>
<dbReference type="OrthoDB" id="2116871at2759"/>
<dbReference type="Pfam" id="PF00651">
    <property type="entry name" value="BTB"/>
    <property type="match status" value="1"/>
</dbReference>
<evidence type="ECO:0000313" key="4">
    <source>
        <dbReference type="Proteomes" id="UP000887116"/>
    </source>
</evidence>
<dbReference type="SUPFAM" id="SSF54695">
    <property type="entry name" value="POZ domain"/>
    <property type="match status" value="1"/>
</dbReference>
<organism evidence="3 4">
    <name type="scientific">Trichonephila clavata</name>
    <name type="common">Joro spider</name>
    <name type="synonym">Nephila clavata</name>
    <dbReference type="NCBI Taxonomy" id="2740835"/>
    <lineage>
        <taxon>Eukaryota</taxon>
        <taxon>Metazoa</taxon>
        <taxon>Ecdysozoa</taxon>
        <taxon>Arthropoda</taxon>
        <taxon>Chelicerata</taxon>
        <taxon>Arachnida</taxon>
        <taxon>Araneae</taxon>
        <taxon>Araneomorphae</taxon>
        <taxon>Entelegynae</taxon>
        <taxon>Araneoidea</taxon>
        <taxon>Nephilidae</taxon>
        <taxon>Trichonephila</taxon>
    </lineage>
</organism>
<proteinExistence type="predicted"/>
<dbReference type="CDD" id="cd18186">
    <property type="entry name" value="BTB_POZ_ZBTB_KLHL-like"/>
    <property type="match status" value="1"/>
</dbReference>
<protein>
    <recommendedName>
        <fullName evidence="5">Speckle-type POZ protein</fullName>
    </recommendedName>
</protein>
<dbReference type="SUPFAM" id="SSF49599">
    <property type="entry name" value="TRAF domain-like"/>
    <property type="match status" value="1"/>
</dbReference>
<dbReference type="Gene3D" id="3.30.710.10">
    <property type="entry name" value="Potassium Channel Kv1.1, Chain A"/>
    <property type="match status" value="1"/>
</dbReference>
<dbReference type="InterPro" id="IPR000210">
    <property type="entry name" value="BTB/POZ_dom"/>
</dbReference>
<dbReference type="EMBL" id="BMAO01023898">
    <property type="protein sequence ID" value="GFQ91702.1"/>
    <property type="molecule type" value="Genomic_DNA"/>
</dbReference>
<evidence type="ECO:0000259" key="1">
    <source>
        <dbReference type="PROSITE" id="PS50097"/>
    </source>
</evidence>
<evidence type="ECO:0008006" key="5">
    <source>
        <dbReference type="Google" id="ProtNLM"/>
    </source>
</evidence>